<comment type="caution">
    <text evidence="1">The sequence shown here is derived from an EMBL/GenBank/DDBJ whole genome shotgun (WGS) entry which is preliminary data.</text>
</comment>
<organism evidence="1 2">
    <name type="scientific">Bauhinia variegata</name>
    <name type="common">Purple orchid tree</name>
    <name type="synonym">Phanera variegata</name>
    <dbReference type="NCBI Taxonomy" id="167791"/>
    <lineage>
        <taxon>Eukaryota</taxon>
        <taxon>Viridiplantae</taxon>
        <taxon>Streptophyta</taxon>
        <taxon>Embryophyta</taxon>
        <taxon>Tracheophyta</taxon>
        <taxon>Spermatophyta</taxon>
        <taxon>Magnoliopsida</taxon>
        <taxon>eudicotyledons</taxon>
        <taxon>Gunneridae</taxon>
        <taxon>Pentapetalae</taxon>
        <taxon>rosids</taxon>
        <taxon>fabids</taxon>
        <taxon>Fabales</taxon>
        <taxon>Fabaceae</taxon>
        <taxon>Cercidoideae</taxon>
        <taxon>Cercideae</taxon>
        <taxon>Bauhiniinae</taxon>
        <taxon>Bauhinia</taxon>
    </lineage>
</organism>
<sequence>MEKLITFLFLAFSFVVSSNGNSLAPAAYFFGDSGMDTGNNNYVKTIANVSRWPSGVDLNNQTGRFCNGKTIADFIAINLGLPMAPAYLSLNELARSKTTTGINYASGSCGILSTTGETGCLTLQKQIEYFTSTLKQDLPKAIKCEEELKRQVSKSIFVLIIGANDMNPMVSRTLVELNEKLNPGSPKLKLGMPIPLIVVEKMGVLLLEQLTQHIKTLYELGARKFLVSDYYGGVALQERVKPFSDAKFTYFEPNALTKEVTEHPAKYGFKNIKDPCYNETRHFLCPNRKEYMKWDMAHTTEAANEIAGKDCFNNAYGGHTCKPLTLEELAKAP</sequence>
<dbReference type="EMBL" id="CM039436">
    <property type="protein sequence ID" value="KAI4314036.1"/>
    <property type="molecule type" value="Genomic_DNA"/>
</dbReference>
<reference evidence="1 2" key="1">
    <citation type="journal article" date="2022" name="DNA Res.">
        <title>Chromosomal-level genome assembly of the orchid tree Bauhinia variegata (Leguminosae; Cercidoideae) supports the allotetraploid origin hypothesis of Bauhinia.</title>
        <authorList>
            <person name="Zhong Y."/>
            <person name="Chen Y."/>
            <person name="Zheng D."/>
            <person name="Pang J."/>
            <person name="Liu Y."/>
            <person name="Luo S."/>
            <person name="Meng S."/>
            <person name="Qian L."/>
            <person name="Wei D."/>
            <person name="Dai S."/>
            <person name="Zhou R."/>
        </authorList>
    </citation>
    <scope>NUCLEOTIDE SEQUENCE [LARGE SCALE GENOMIC DNA]</scope>
    <source>
        <strain evidence="1">BV-YZ2020</strain>
    </source>
</reference>
<name>A0ACB9LRU4_BAUVA</name>
<evidence type="ECO:0000313" key="2">
    <source>
        <dbReference type="Proteomes" id="UP000828941"/>
    </source>
</evidence>
<evidence type="ECO:0000313" key="1">
    <source>
        <dbReference type="EMBL" id="KAI4314036.1"/>
    </source>
</evidence>
<gene>
    <name evidence="1" type="ORF">L6164_026979</name>
</gene>
<accession>A0ACB9LRU4</accession>
<proteinExistence type="predicted"/>
<protein>
    <submittedName>
        <fullName evidence="1">Uncharacterized protein</fullName>
    </submittedName>
</protein>
<keyword evidence="2" id="KW-1185">Reference proteome</keyword>
<dbReference type="Proteomes" id="UP000828941">
    <property type="component" value="Chromosome 11"/>
</dbReference>